<dbReference type="AlphaFoldDB" id="A0A7V3UZ92"/>
<comment type="similarity">
    <text evidence="1 5">Belongs to the universal ribosomal protein uL4 family.</text>
</comment>
<comment type="subunit">
    <text evidence="5">Part of the 50S ribosomal subunit.</text>
</comment>
<gene>
    <name evidence="5" type="primary">rplD</name>
    <name evidence="7" type="ORF">ENX16_01145</name>
</gene>
<dbReference type="InterPro" id="IPR002136">
    <property type="entry name" value="Ribosomal_uL4"/>
</dbReference>
<dbReference type="SUPFAM" id="SSF52166">
    <property type="entry name" value="Ribosomal protein L4"/>
    <property type="match status" value="1"/>
</dbReference>
<dbReference type="InterPro" id="IPR023574">
    <property type="entry name" value="Ribosomal_uL4_dom_sf"/>
</dbReference>
<evidence type="ECO:0000256" key="3">
    <source>
        <dbReference type="ARBA" id="ARBA00023274"/>
    </source>
</evidence>
<dbReference type="PANTHER" id="PTHR10746">
    <property type="entry name" value="50S RIBOSOMAL PROTEIN L4"/>
    <property type="match status" value="1"/>
</dbReference>
<evidence type="ECO:0000313" key="7">
    <source>
        <dbReference type="EMBL" id="HGD12680.1"/>
    </source>
</evidence>
<comment type="function">
    <text evidence="5">Forms part of the polypeptide exit tunnel.</text>
</comment>
<dbReference type="GO" id="GO:0003735">
    <property type="term" value="F:structural constituent of ribosome"/>
    <property type="evidence" value="ECO:0007669"/>
    <property type="project" value="InterPro"/>
</dbReference>
<evidence type="ECO:0000256" key="4">
    <source>
        <dbReference type="ARBA" id="ARBA00035244"/>
    </source>
</evidence>
<keyword evidence="3 5" id="KW-0687">Ribonucleoprotein</keyword>
<dbReference type="GO" id="GO:0006412">
    <property type="term" value="P:translation"/>
    <property type="evidence" value="ECO:0007669"/>
    <property type="project" value="UniProtKB-UniRule"/>
</dbReference>
<dbReference type="GO" id="GO:0005840">
    <property type="term" value="C:ribosome"/>
    <property type="evidence" value="ECO:0007669"/>
    <property type="project" value="UniProtKB-KW"/>
</dbReference>
<feature type="compositionally biased region" description="Basic residues" evidence="6">
    <location>
        <begin position="62"/>
        <end position="75"/>
    </location>
</feature>
<dbReference type="GO" id="GO:0019843">
    <property type="term" value="F:rRNA binding"/>
    <property type="evidence" value="ECO:0007669"/>
    <property type="project" value="UniProtKB-UniRule"/>
</dbReference>
<sequence>MDVLKLTGEVKKTVELPEDWFNREGPASLLWEAVRCYLANQRQGTAKTKTRAEVSGTGKKPWPQKHTGRARHGSRRSPIWVKGGIAWGPKPRDYSYELPKKVRRYALALALTVRNRENSIKLIEDFELSEPKTRELVKIFKGLGMVDNVLLLVPTVSENLRRASANLQWLDVMPAAQLNTYAVLTHNLVVFTESGLHEFLDKVAKVDEKVKTGV</sequence>
<proteinExistence type="inferred from homology"/>
<dbReference type="GO" id="GO:1990904">
    <property type="term" value="C:ribonucleoprotein complex"/>
    <property type="evidence" value="ECO:0007669"/>
    <property type="project" value="UniProtKB-KW"/>
</dbReference>
<reference evidence="7" key="1">
    <citation type="journal article" date="2020" name="mSystems">
        <title>Genome- and Community-Level Interaction Insights into Carbon Utilization and Element Cycling Functions of Hydrothermarchaeota in Hydrothermal Sediment.</title>
        <authorList>
            <person name="Zhou Z."/>
            <person name="Liu Y."/>
            <person name="Xu W."/>
            <person name="Pan J."/>
            <person name="Luo Z.H."/>
            <person name="Li M."/>
        </authorList>
    </citation>
    <scope>NUCLEOTIDE SEQUENCE [LARGE SCALE GENOMIC DNA]</scope>
    <source>
        <strain evidence="7">SpSt-914</strain>
    </source>
</reference>
<keyword evidence="5" id="KW-0699">rRNA-binding</keyword>
<dbReference type="PANTHER" id="PTHR10746:SF6">
    <property type="entry name" value="LARGE RIBOSOMAL SUBUNIT PROTEIN UL4M"/>
    <property type="match status" value="1"/>
</dbReference>
<accession>A0A7V3UZ92</accession>
<evidence type="ECO:0000256" key="2">
    <source>
        <dbReference type="ARBA" id="ARBA00022980"/>
    </source>
</evidence>
<dbReference type="Pfam" id="PF00573">
    <property type="entry name" value="Ribosomal_L4"/>
    <property type="match status" value="1"/>
</dbReference>
<comment type="caution">
    <text evidence="7">The sequence shown here is derived from an EMBL/GenBank/DDBJ whole genome shotgun (WGS) entry which is preliminary data.</text>
</comment>
<keyword evidence="5" id="KW-0694">RNA-binding</keyword>
<evidence type="ECO:0000256" key="1">
    <source>
        <dbReference type="ARBA" id="ARBA00010528"/>
    </source>
</evidence>
<dbReference type="HAMAP" id="MF_01328_B">
    <property type="entry name" value="Ribosomal_uL4_B"/>
    <property type="match status" value="1"/>
</dbReference>
<organism evidence="7">
    <name type="scientific">candidate division WOR-3 bacterium</name>
    <dbReference type="NCBI Taxonomy" id="2052148"/>
    <lineage>
        <taxon>Bacteria</taxon>
        <taxon>Bacteria division WOR-3</taxon>
    </lineage>
</organism>
<keyword evidence="2 5" id="KW-0689">Ribosomal protein</keyword>
<dbReference type="Gene3D" id="3.40.1370.10">
    <property type="match status" value="1"/>
</dbReference>
<evidence type="ECO:0000256" key="5">
    <source>
        <dbReference type="HAMAP-Rule" id="MF_01328"/>
    </source>
</evidence>
<evidence type="ECO:0000256" key="6">
    <source>
        <dbReference type="SAM" id="MobiDB-lite"/>
    </source>
</evidence>
<dbReference type="NCBIfam" id="TIGR03953">
    <property type="entry name" value="rplD_bact"/>
    <property type="match status" value="1"/>
</dbReference>
<dbReference type="InterPro" id="IPR013005">
    <property type="entry name" value="Ribosomal_uL4-like"/>
</dbReference>
<protein>
    <recommendedName>
        <fullName evidence="4 5">Large ribosomal subunit protein uL4</fullName>
    </recommendedName>
</protein>
<comment type="function">
    <text evidence="5">One of the primary rRNA binding proteins, this protein initially binds near the 5'-end of the 23S rRNA. It is important during the early stages of 50S assembly. It makes multiple contacts with different domains of the 23S rRNA in the assembled 50S subunit and ribosome.</text>
</comment>
<dbReference type="EMBL" id="DTMZ01000014">
    <property type="protein sequence ID" value="HGD12680.1"/>
    <property type="molecule type" value="Genomic_DNA"/>
</dbReference>
<name>A0A7V3UZ92_UNCW3</name>
<feature type="region of interest" description="Disordered" evidence="6">
    <location>
        <begin position="45"/>
        <end position="75"/>
    </location>
</feature>